<dbReference type="STRING" id="1334629.MFUL124B02_32785"/>
<reference evidence="2 3" key="1">
    <citation type="submission" date="2016-10" db="EMBL/GenBank/DDBJ databases">
        <authorList>
            <person name="Varghese N."/>
            <person name="Submissions S."/>
        </authorList>
    </citation>
    <scope>NUCLEOTIDE SEQUENCE [LARGE SCALE GENOMIC DNA]</scope>
    <source>
        <strain evidence="2 3">DSM 16525</strain>
    </source>
</reference>
<gene>
    <name evidence="1" type="ORF">MFU01_16250</name>
    <name evidence="2" type="ORF">SAMN05443572_102301</name>
</gene>
<reference evidence="1 4" key="2">
    <citation type="submission" date="2019-07" db="EMBL/GenBank/DDBJ databases">
        <title>Whole genome shotgun sequence of Myxococcus fulvus NBRC 100333.</title>
        <authorList>
            <person name="Hosoyama A."/>
            <person name="Uohara A."/>
            <person name="Ohji S."/>
            <person name="Ichikawa N."/>
        </authorList>
    </citation>
    <scope>NUCLEOTIDE SEQUENCE [LARGE SCALE GENOMIC DNA]</scope>
    <source>
        <strain evidence="1 4">NBRC 100333</strain>
    </source>
</reference>
<organism evidence="1 4">
    <name type="scientific">Myxococcus fulvus</name>
    <dbReference type="NCBI Taxonomy" id="33"/>
    <lineage>
        <taxon>Bacteria</taxon>
        <taxon>Pseudomonadati</taxon>
        <taxon>Myxococcota</taxon>
        <taxon>Myxococcia</taxon>
        <taxon>Myxococcales</taxon>
        <taxon>Cystobacterineae</taxon>
        <taxon>Myxococcaceae</taxon>
        <taxon>Myxococcus</taxon>
    </lineage>
</organism>
<evidence type="ECO:0000313" key="2">
    <source>
        <dbReference type="EMBL" id="SET44492.1"/>
    </source>
</evidence>
<protein>
    <submittedName>
        <fullName evidence="1">Uncharacterized protein</fullName>
    </submittedName>
</protein>
<evidence type="ECO:0000313" key="1">
    <source>
        <dbReference type="EMBL" id="GEN06588.1"/>
    </source>
</evidence>
<sequence length="163" mass="18300">MGARDIHPKWVVHLEVQQQELYLWLGWAPLAELMEAMTELSTTPNTFVRFTFSESTFESLGELLARVEECHATPDPYRTHPRQLSMERLASAANELHQQAQLLQNRLAEPGVTHALSIQKEVASRAFLDAWATIHRQLSSGGGPRLPLVGCTGQADVSLEWGW</sequence>
<dbReference type="Proteomes" id="UP000183760">
    <property type="component" value="Unassembled WGS sequence"/>
</dbReference>
<evidence type="ECO:0000313" key="4">
    <source>
        <dbReference type="Proteomes" id="UP000321514"/>
    </source>
</evidence>
<proteinExistence type="predicted"/>
<dbReference type="EMBL" id="BJXR01000016">
    <property type="protein sequence ID" value="GEN06588.1"/>
    <property type="molecule type" value="Genomic_DNA"/>
</dbReference>
<accession>A0A511SZJ6</accession>
<dbReference type="EMBL" id="FOIB01000002">
    <property type="protein sequence ID" value="SET44492.1"/>
    <property type="molecule type" value="Genomic_DNA"/>
</dbReference>
<keyword evidence="3" id="KW-1185">Reference proteome</keyword>
<dbReference type="RefSeq" id="WP_074950519.1">
    <property type="nucleotide sequence ID" value="NZ_FOIB01000002.1"/>
</dbReference>
<name>A0A511SZJ6_MYXFU</name>
<dbReference type="AlphaFoldDB" id="A0A511SZJ6"/>
<evidence type="ECO:0000313" key="3">
    <source>
        <dbReference type="Proteomes" id="UP000183760"/>
    </source>
</evidence>
<comment type="caution">
    <text evidence="1">The sequence shown here is derived from an EMBL/GenBank/DDBJ whole genome shotgun (WGS) entry which is preliminary data.</text>
</comment>
<dbReference type="Proteomes" id="UP000321514">
    <property type="component" value="Unassembled WGS sequence"/>
</dbReference>